<feature type="region of interest" description="Disordered" evidence="7">
    <location>
        <begin position="722"/>
        <end position="769"/>
    </location>
</feature>
<dbReference type="GO" id="GO:0000976">
    <property type="term" value="F:transcription cis-regulatory region binding"/>
    <property type="evidence" value="ECO:0007669"/>
    <property type="project" value="TreeGrafter"/>
</dbReference>
<dbReference type="CDD" id="cd12148">
    <property type="entry name" value="fungal_TF_MHR"/>
    <property type="match status" value="1"/>
</dbReference>
<evidence type="ECO:0000256" key="2">
    <source>
        <dbReference type="ARBA" id="ARBA00022723"/>
    </source>
</evidence>
<dbReference type="InterPro" id="IPR001138">
    <property type="entry name" value="Zn2Cys6_DnaBD"/>
</dbReference>
<dbReference type="InterPro" id="IPR036864">
    <property type="entry name" value="Zn2-C6_fun-type_DNA-bd_sf"/>
</dbReference>
<dbReference type="Pfam" id="PF04082">
    <property type="entry name" value="Fungal_trans"/>
    <property type="match status" value="1"/>
</dbReference>
<dbReference type="EMBL" id="SNSC02000012">
    <property type="protein sequence ID" value="TID19424.1"/>
    <property type="molecule type" value="Genomic_DNA"/>
</dbReference>
<feature type="compositionally biased region" description="Polar residues" evidence="7">
    <location>
        <begin position="722"/>
        <end position="736"/>
    </location>
</feature>
<dbReference type="GO" id="GO:0000981">
    <property type="term" value="F:DNA-binding transcription factor activity, RNA polymerase II-specific"/>
    <property type="evidence" value="ECO:0007669"/>
    <property type="project" value="InterPro"/>
</dbReference>
<accession>A0A4Z1NU48</accession>
<dbReference type="Pfam" id="PF00172">
    <property type="entry name" value="Zn_clus"/>
    <property type="match status" value="1"/>
</dbReference>
<feature type="region of interest" description="Disordered" evidence="7">
    <location>
        <begin position="117"/>
        <end position="163"/>
    </location>
</feature>
<dbReference type="GO" id="GO:0006351">
    <property type="term" value="P:DNA-templated transcription"/>
    <property type="evidence" value="ECO:0007669"/>
    <property type="project" value="InterPro"/>
</dbReference>
<keyword evidence="5" id="KW-0804">Transcription</keyword>
<name>A0A4Z1NU48_9PEZI</name>
<reference evidence="9 10" key="1">
    <citation type="submission" date="2019-04" db="EMBL/GenBank/DDBJ databases">
        <title>High contiguity whole genome sequence and gene annotation resource for two Venturia nashicola isolates.</title>
        <authorList>
            <person name="Prokchorchik M."/>
            <person name="Won K."/>
            <person name="Lee Y."/>
            <person name="Choi E.D."/>
            <person name="Segonzac C."/>
            <person name="Sohn K.H."/>
        </authorList>
    </citation>
    <scope>NUCLEOTIDE SEQUENCE [LARGE SCALE GENOMIC DNA]</scope>
    <source>
        <strain evidence="9 10">PRI2</strain>
    </source>
</reference>
<dbReference type="PROSITE" id="PS50048">
    <property type="entry name" value="ZN2_CY6_FUNGAL_2"/>
    <property type="match status" value="1"/>
</dbReference>
<evidence type="ECO:0000313" key="9">
    <source>
        <dbReference type="EMBL" id="TID19424.1"/>
    </source>
</evidence>
<feature type="compositionally biased region" description="Basic residues" evidence="7">
    <location>
        <begin position="143"/>
        <end position="159"/>
    </location>
</feature>
<dbReference type="GO" id="GO:0008270">
    <property type="term" value="F:zinc ion binding"/>
    <property type="evidence" value="ECO:0007669"/>
    <property type="project" value="InterPro"/>
</dbReference>
<evidence type="ECO:0000256" key="6">
    <source>
        <dbReference type="ARBA" id="ARBA00023242"/>
    </source>
</evidence>
<organism evidence="9 10">
    <name type="scientific">Venturia nashicola</name>
    <dbReference type="NCBI Taxonomy" id="86259"/>
    <lineage>
        <taxon>Eukaryota</taxon>
        <taxon>Fungi</taxon>
        <taxon>Dikarya</taxon>
        <taxon>Ascomycota</taxon>
        <taxon>Pezizomycotina</taxon>
        <taxon>Dothideomycetes</taxon>
        <taxon>Pleosporomycetidae</taxon>
        <taxon>Venturiales</taxon>
        <taxon>Venturiaceae</taxon>
        <taxon>Venturia</taxon>
    </lineage>
</organism>
<keyword evidence="3" id="KW-0805">Transcription regulation</keyword>
<dbReference type="AlphaFoldDB" id="A0A4Z1NU48"/>
<feature type="region of interest" description="Disordered" evidence="7">
    <location>
        <begin position="171"/>
        <end position="190"/>
    </location>
</feature>
<comment type="subcellular location">
    <subcellularLocation>
        <location evidence="1">Nucleus</location>
    </subcellularLocation>
</comment>
<dbReference type="InterPro" id="IPR007219">
    <property type="entry name" value="XnlR_reg_dom"/>
</dbReference>
<evidence type="ECO:0000259" key="8">
    <source>
        <dbReference type="PROSITE" id="PS50048"/>
    </source>
</evidence>
<evidence type="ECO:0000256" key="1">
    <source>
        <dbReference type="ARBA" id="ARBA00004123"/>
    </source>
</evidence>
<keyword evidence="4" id="KW-0238">DNA-binding</keyword>
<dbReference type="SMART" id="SM00066">
    <property type="entry name" value="GAL4"/>
    <property type="match status" value="1"/>
</dbReference>
<evidence type="ECO:0000256" key="5">
    <source>
        <dbReference type="ARBA" id="ARBA00023163"/>
    </source>
</evidence>
<keyword evidence="2" id="KW-0479">Metal-binding</keyword>
<dbReference type="PANTHER" id="PTHR31845:SF17">
    <property type="entry name" value="ZN(II)2CYS6 TRANSCRIPTION FACTOR (EUROFUNG)"/>
    <property type="match status" value="1"/>
</dbReference>
<feature type="domain" description="Zn(2)-C6 fungal-type" evidence="8">
    <location>
        <begin position="44"/>
        <end position="76"/>
    </location>
</feature>
<evidence type="ECO:0000256" key="4">
    <source>
        <dbReference type="ARBA" id="ARBA00023125"/>
    </source>
</evidence>
<gene>
    <name evidence="9" type="ORF">E6O75_ATG06762</name>
</gene>
<proteinExistence type="predicted"/>
<keyword evidence="10" id="KW-1185">Reference proteome</keyword>
<dbReference type="SMART" id="SM00906">
    <property type="entry name" value="Fungal_trans"/>
    <property type="match status" value="1"/>
</dbReference>
<dbReference type="Proteomes" id="UP000298493">
    <property type="component" value="Unassembled WGS sequence"/>
</dbReference>
<dbReference type="PANTHER" id="PTHR31845">
    <property type="entry name" value="FINGER DOMAIN PROTEIN, PUTATIVE-RELATED"/>
    <property type="match status" value="1"/>
</dbReference>
<sequence length="769" mass="85439">MKRTHGEMRANSQESEANTANDGPKSSSSNVKAHQPKISRKIRACQECQSRKIKCGIEPGDSVCVRCRRLNLHCVVNKSLQTLLEDESEWKTSIENKTNQLQTAVAEILRSMNMPHMDNLTPKSLAGHGSPAGSSNEQQLSHAHAHSHSHSHSHSHPHSRIASPRIRQMPRAMSMARENSPEHSLVDEPEGDSITAPMASLFQVTKLKNLKSNLKTTTAVEAQKAIRNDFISQGKVSLQDAEELFLQFTTSLNQYLWGGIALVHDNLTSVRESSSLLSSAILAVTALHVPGKEHVFDGAYIEFLALVSESMFDHTHNLDDVRAFAIGAFWLSDVSWKLSGHAVRIATELNLHQSFAKAVRGQVEHIERARLWYLLYVCDHHFSIAYGRPPVIQEDLGISCHENFLQVPGITPSDWRLQSQVAVFRIMSRMYLHFGPDGDKALSEADFNAARAFNNDLDTWRTKWEPRLAPNKYVASYPSRGVILHWHFAKLQLNSLALRGLSPRQAHLISDQRRNFANMAVANAIGMLNFIVEDPSMRNSILGVPLYFPTMITYASVFLLKVYLRWRTARLNLDLPMFVTVIERVAQLLASVGGSERHLSFHIAKGLTGMITKIQCLERGAVDHQPGVNDINSTALFDAATQDEWAAVDNGSDVMFGDMGVYGMDQEYFPPVFFDMGQQMPRKAPIGTIPSDCGWRGTSRTTICGHTSSVLLIGSPLPTWKRSQATANQGAESASHSMDPFGPKAAGHPAFRLPHRPTRTGLANPLVLR</sequence>
<comment type="caution">
    <text evidence="9">The sequence shown here is derived from an EMBL/GenBank/DDBJ whole genome shotgun (WGS) entry which is preliminary data.</text>
</comment>
<evidence type="ECO:0000313" key="10">
    <source>
        <dbReference type="Proteomes" id="UP000298493"/>
    </source>
</evidence>
<dbReference type="CDD" id="cd00067">
    <property type="entry name" value="GAL4"/>
    <property type="match status" value="1"/>
</dbReference>
<feature type="compositionally biased region" description="Polar residues" evidence="7">
    <location>
        <begin position="10"/>
        <end position="32"/>
    </location>
</feature>
<evidence type="ECO:0000256" key="7">
    <source>
        <dbReference type="SAM" id="MobiDB-lite"/>
    </source>
</evidence>
<keyword evidence="6" id="KW-0539">Nucleus</keyword>
<dbReference type="GO" id="GO:0005634">
    <property type="term" value="C:nucleus"/>
    <property type="evidence" value="ECO:0007669"/>
    <property type="project" value="UniProtKB-SubCell"/>
</dbReference>
<dbReference type="SUPFAM" id="SSF57701">
    <property type="entry name" value="Zn2/Cys6 DNA-binding domain"/>
    <property type="match status" value="1"/>
</dbReference>
<evidence type="ECO:0000256" key="3">
    <source>
        <dbReference type="ARBA" id="ARBA00023015"/>
    </source>
</evidence>
<feature type="region of interest" description="Disordered" evidence="7">
    <location>
        <begin position="1"/>
        <end position="36"/>
    </location>
</feature>
<dbReference type="InterPro" id="IPR051089">
    <property type="entry name" value="prtT"/>
</dbReference>
<dbReference type="Gene3D" id="4.10.240.10">
    <property type="entry name" value="Zn(2)-C6 fungal-type DNA-binding domain"/>
    <property type="match status" value="1"/>
</dbReference>
<protein>
    <submittedName>
        <fullName evidence="9">Putative aldehyde dehydrogenase-like protein</fullName>
    </submittedName>
</protein>